<evidence type="ECO:0000256" key="1">
    <source>
        <dbReference type="SAM" id="MobiDB-lite"/>
    </source>
</evidence>
<protein>
    <submittedName>
        <fullName evidence="2">Uncharacterized protein</fullName>
    </submittedName>
</protein>
<dbReference type="Proteomes" id="UP001633002">
    <property type="component" value="Unassembled WGS sequence"/>
</dbReference>
<organism evidence="2 3">
    <name type="scientific">Riccia sorocarpa</name>
    <dbReference type="NCBI Taxonomy" id="122646"/>
    <lineage>
        <taxon>Eukaryota</taxon>
        <taxon>Viridiplantae</taxon>
        <taxon>Streptophyta</taxon>
        <taxon>Embryophyta</taxon>
        <taxon>Marchantiophyta</taxon>
        <taxon>Marchantiopsida</taxon>
        <taxon>Marchantiidae</taxon>
        <taxon>Marchantiales</taxon>
        <taxon>Ricciaceae</taxon>
        <taxon>Riccia</taxon>
    </lineage>
</organism>
<dbReference type="AlphaFoldDB" id="A0ABD3GF69"/>
<accession>A0ABD3GF69</accession>
<comment type="caution">
    <text evidence="2">The sequence shown here is derived from an EMBL/GenBank/DDBJ whole genome shotgun (WGS) entry which is preliminary data.</text>
</comment>
<name>A0ABD3GF69_9MARC</name>
<keyword evidence="3" id="KW-1185">Reference proteome</keyword>
<sequence length="209" mass="22694">MQSGSDLRTGTLGTCANRTKGRKVSRVRGVGSNPTPAWFGKRLRVPLGVKVLLVGISSWEESGLKVLAEAGSRRTWICCSNPVSTRSRPRDPLWTRGERVLTQTDNMGSWIARWLDAVEKDPGLERKSAPSAISACLGTGIGSQGSDRAWVLSTCPSDRRLPLCFGSKAAMEQTATSPKKMKKRVPKKKQDVASTSQDPVPVTVTEDQE</sequence>
<gene>
    <name evidence="2" type="ORF">R1sor_027521</name>
</gene>
<proteinExistence type="predicted"/>
<dbReference type="EMBL" id="JBJQOH010000008">
    <property type="protein sequence ID" value="KAL3677573.1"/>
    <property type="molecule type" value="Genomic_DNA"/>
</dbReference>
<evidence type="ECO:0000313" key="3">
    <source>
        <dbReference type="Proteomes" id="UP001633002"/>
    </source>
</evidence>
<evidence type="ECO:0000313" key="2">
    <source>
        <dbReference type="EMBL" id="KAL3677573.1"/>
    </source>
</evidence>
<reference evidence="2 3" key="1">
    <citation type="submission" date="2024-09" db="EMBL/GenBank/DDBJ databases">
        <title>Chromosome-scale assembly of Riccia sorocarpa.</title>
        <authorList>
            <person name="Paukszto L."/>
        </authorList>
    </citation>
    <scope>NUCLEOTIDE SEQUENCE [LARGE SCALE GENOMIC DNA]</scope>
    <source>
        <strain evidence="2">LP-2024</strain>
        <tissue evidence="2">Aerial parts of the thallus</tissue>
    </source>
</reference>
<feature type="region of interest" description="Disordered" evidence="1">
    <location>
        <begin position="170"/>
        <end position="209"/>
    </location>
</feature>